<dbReference type="EMBL" id="LBSA01000001">
    <property type="protein sequence ID" value="KKQ10717.1"/>
    <property type="molecule type" value="Genomic_DNA"/>
</dbReference>
<organism evidence="2 3">
    <name type="scientific">Candidatus Daviesbacteria bacterium GW2011_GWB1_36_5</name>
    <dbReference type="NCBI Taxonomy" id="1618426"/>
    <lineage>
        <taxon>Bacteria</taxon>
        <taxon>Candidatus Daviesiibacteriota</taxon>
    </lineage>
</organism>
<name>A0A0G0EZ01_9BACT</name>
<accession>A0A0G0EZ01</accession>
<keyword evidence="1" id="KW-1133">Transmembrane helix</keyword>
<reference evidence="2 3" key="1">
    <citation type="journal article" date="2015" name="Nature">
        <title>rRNA introns, odd ribosomes, and small enigmatic genomes across a large radiation of phyla.</title>
        <authorList>
            <person name="Brown C.T."/>
            <person name="Hug L.A."/>
            <person name="Thomas B.C."/>
            <person name="Sharon I."/>
            <person name="Castelle C.J."/>
            <person name="Singh A."/>
            <person name="Wilkins M.J."/>
            <person name="Williams K.H."/>
            <person name="Banfield J.F."/>
        </authorList>
    </citation>
    <scope>NUCLEOTIDE SEQUENCE [LARGE SCALE GENOMIC DNA]</scope>
</reference>
<sequence length="79" mass="8359">MMEKGSIPKKGVRCMKMLGTLAMILVVVGALNWGMVGLLNLNLVTALFGEGSTLTMVVYSLVGLSGLYVAATVLPKQMQ</sequence>
<comment type="caution">
    <text evidence="2">The sequence shown here is derived from an EMBL/GenBank/DDBJ whole genome shotgun (WGS) entry which is preliminary data.</text>
</comment>
<proteinExistence type="predicted"/>
<feature type="transmembrane region" description="Helical" evidence="1">
    <location>
        <begin position="53"/>
        <end position="74"/>
    </location>
</feature>
<gene>
    <name evidence="2" type="ORF">US19_C0001G0055</name>
</gene>
<dbReference type="Pfam" id="PF04070">
    <property type="entry name" value="DUF378"/>
    <property type="match status" value="1"/>
</dbReference>
<dbReference type="PANTHER" id="PTHR37304:SF1">
    <property type="entry name" value="MEMBRANE PROTEIN"/>
    <property type="match status" value="1"/>
</dbReference>
<keyword evidence="1" id="KW-0472">Membrane</keyword>
<evidence type="ECO:0008006" key="4">
    <source>
        <dbReference type="Google" id="ProtNLM"/>
    </source>
</evidence>
<evidence type="ECO:0000313" key="3">
    <source>
        <dbReference type="Proteomes" id="UP000034492"/>
    </source>
</evidence>
<dbReference type="AlphaFoldDB" id="A0A0G0EZ01"/>
<keyword evidence="1" id="KW-0812">Transmembrane</keyword>
<evidence type="ECO:0000313" key="2">
    <source>
        <dbReference type="EMBL" id="KKQ10717.1"/>
    </source>
</evidence>
<evidence type="ECO:0000256" key="1">
    <source>
        <dbReference type="SAM" id="Phobius"/>
    </source>
</evidence>
<dbReference type="Proteomes" id="UP000034492">
    <property type="component" value="Unassembled WGS sequence"/>
</dbReference>
<protein>
    <recommendedName>
        <fullName evidence="4">DUF378 domain-containing protein</fullName>
    </recommendedName>
</protein>
<dbReference type="PANTHER" id="PTHR37304">
    <property type="entry name" value="MEMBRANE PROTEIN-RELATED"/>
    <property type="match status" value="1"/>
</dbReference>
<dbReference type="InterPro" id="IPR007211">
    <property type="entry name" value="DUF378"/>
</dbReference>
<feature type="transmembrane region" description="Helical" evidence="1">
    <location>
        <begin position="21"/>
        <end position="41"/>
    </location>
</feature>